<dbReference type="SUPFAM" id="SSF51306">
    <property type="entry name" value="LexA/Signal peptidase"/>
    <property type="match status" value="1"/>
</dbReference>
<sequence>MLSKILNYIGIFLMAVVILLVLPLTLPKLFGIHIFGVLTGSMEPEYPVGCAVYVKEIDFEEIKTGDPITYRLGTDTDLVATHRVVEIDSEQQAFITKGDANQSADVDAVSYSQVVGKVVFQIPLLGRLSACLHTKTGVLACGGVFAAAMVLWVLAEKMKVKESAK</sequence>
<gene>
    <name evidence="7" type="ORF">DQQ01_01410</name>
</gene>
<keyword evidence="3 6" id="KW-1133">Transmembrane helix</keyword>
<dbReference type="GO" id="GO:0004252">
    <property type="term" value="F:serine-type endopeptidase activity"/>
    <property type="evidence" value="ECO:0007669"/>
    <property type="project" value="UniProtKB-UniRule"/>
</dbReference>
<dbReference type="GO" id="GO:0009003">
    <property type="term" value="F:signal peptidase activity"/>
    <property type="evidence" value="ECO:0007669"/>
    <property type="project" value="UniProtKB-EC"/>
</dbReference>
<dbReference type="CDD" id="cd06530">
    <property type="entry name" value="S26_SPase_I"/>
    <property type="match status" value="1"/>
</dbReference>
<comment type="subcellular location">
    <subcellularLocation>
        <location evidence="1">Membrane</location>
    </subcellularLocation>
</comment>
<organism evidence="7 8">
    <name type="scientific">Blautia argi</name>
    <dbReference type="NCBI Taxonomy" id="1912897"/>
    <lineage>
        <taxon>Bacteria</taxon>
        <taxon>Bacillati</taxon>
        <taxon>Bacillota</taxon>
        <taxon>Clostridia</taxon>
        <taxon>Lachnospirales</taxon>
        <taxon>Lachnospiraceae</taxon>
        <taxon>Blautia</taxon>
    </lineage>
</organism>
<proteinExistence type="predicted"/>
<dbReference type="Gene3D" id="2.10.109.10">
    <property type="entry name" value="Umud Fragment, subunit A"/>
    <property type="match status" value="1"/>
</dbReference>
<dbReference type="NCBIfam" id="TIGR02228">
    <property type="entry name" value="sigpep_I_arch"/>
    <property type="match status" value="1"/>
</dbReference>
<dbReference type="InterPro" id="IPR036286">
    <property type="entry name" value="LexA/Signal_pep-like_sf"/>
</dbReference>
<feature type="transmembrane region" description="Helical" evidence="6">
    <location>
        <begin position="6"/>
        <end position="26"/>
    </location>
</feature>
<dbReference type="InterPro" id="IPR001733">
    <property type="entry name" value="Peptidase_S26B"/>
</dbReference>
<dbReference type="AlphaFoldDB" id="A0A2Z4U7K1"/>
<keyword evidence="8" id="KW-1185">Reference proteome</keyword>
<dbReference type="OrthoDB" id="385000at2"/>
<dbReference type="RefSeq" id="WP_111917863.1">
    <property type="nucleotide sequence ID" value="NZ_CAUWHR010000023.1"/>
</dbReference>
<evidence type="ECO:0000256" key="4">
    <source>
        <dbReference type="ARBA" id="ARBA00023136"/>
    </source>
</evidence>
<dbReference type="GO" id="GO:0016020">
    <property type="term" value="C:membrane"/>
    <property type="evidence" value="ECO:0007669"/>
    <property type="project" value="UniProtKB-SubCell"/>
</dbReference>
<dbReference type="GO" id="GO:0006465">
    <property type="term" value="P:signal peptide processing"/>
    <property type="evidence" value="ECO:0007669"/>
    <property type="project" value="UniProtKB-UniRule"/>
</dbReference>
<dbReference type="PANTHER" id="PTHR10806:SF6">
    <property type="entry name" value="SIGNAL PEPTIDASE COMPLEX CATALYTIC SUBUNIT SEC11"/>
    <property type="match status" value="1"/>
</dbReference>
<dbReference type="EMBL" id="CP030280">
    <property type="protein sequence ID" value="AWY97027.1"/>
    <property type="molecule type" value="Genomic_DNA"/>
</dbReference>
<evidence type="ECO:0000256" key="6">
    <source>
        <dbReference type="SAM" id="Phobius"/>
    </source>
</evidence>
<dbReference type="EC" id="3.4.21.89" evidence="5"/>
<evidence type="ECO:0000313" key="8">
    <source>
        <dbReference type="Proteomes" id="UP000250003"/>
    </source>
</evidence>
<dbReference type="Proteomes" id="UP000250003">
    <property type="component" value="Chromosome"/>
</dbReference>
<evidence type="ECO:0000256" key="5">
    <source>
        <dbReference type="NCBIfam" id="TIGR02228"/>
    </source>
</evidence>
<name>A0A2Z4U7K1_9FIRM</name>
<keyword evidence="2 6" id="KW-0812">Transmembrane</keyword>
<dbReference type="PANTHER" id="PTHR10806">
    <property type="entry name" value="SIGNAL PEPTIDASE COMPLEX CATALYTIC SUBUNIT SEC11"/>
    <property type="match status" value="1"/>
</dbReference>
<accession>A0A2Z4U7K1</accession>
<keyword evidence="7" id="KW-0378">Hydrolase</keyword>
<evidence type="ECO:0000256" key="1">
    <source>
        <dbReference type="ARBA" id="ARBA00004370"/>
    </source>
</evidence>
<reference evidence="8" key="1">
    <citation type="submission" date="2018-06" db="EMBL/GenBank/DDBJ databases">
        <title>Description of Blautia argi sp. nov., a new anaerobic isolated from dog feces.</title>
        <authorList>
            <person name="Chang Y.-H."/>
            <person name="Paek J."/>
            <person name="Shin Y."/>
        </authorList>
    </citation>
    <scope>NUCLEOTIDE SEQUENCE [LARGE SCALE GENOMIC DNA]</scope>
    <source>
        <strain evidence="8">KCTC 15426</strain>
    </source>
</reference>
<evidence type="ECO:0000313" key="7">
    <source>
        <dbReference type="EMBL" id="AWY97027.1"/>
    </source>
</evidence>
<protein>
    <recommendedName>
        <fullName evidence="5">Signal peptidase I</fullName>
        <ecNumber evidence="5">3.4.21.89</ecNumber>
    </recommendedName>
</protein>
<dbReference type="KEGG" id="blau:DQQ01_01410"/>
<evidence type="ECO:0000256" key="2">
    <source>
        <dbReference type="ARBA" id="ARBA00022692"/>
    </source>
</evidence>
<evidence type="ECO:0000256" key="3">
    <source>
        <dbReference type="ARBA" id="ARBA00022989"/>
    </source>
</evidence>
<feature type="transmembrane region" description="Helical" evidence="6">
    <location>
        <begin position="137"/>
        <end position="155"/>
    </location>
</feature>
<dbReference type="InterPro" id="IPR019533">
    <property type="entry name" value="Peptidase_S26"/>
</dbReference>
<keyword evidence="4 6" id="KW-0472">Membrane</keyword>